<evidence type="ECO:0008006" key="4">
    <source>
        <dbReference type="Google" id="ProtNLM"/>
    </source>
</evidence>
<proteinExistence type="predicted"/>
<evidence type="ECO:0000313" key="3">
    <source>
        <dbReference type="Proteomes" id="UP001500124"/>
    </source>
</evidence>
<organism evidence="2 3">
    <name type="scientific">Streptomyces similanensis</name>
    <dbReference type="NCBI Taxonomy" id="1274988"/>
    <lineage>
        <taxon>Bacteria</taxon>
        <taxon>Bacillati</taxon>
        <taxon>Actinomycetota</taxon>
        <taxon>Actinomycetes</taxon>
        <taxon>Kitasatosporales</taxon>
        <taxon>Streptomycetaceae</taxon>
        <taxon>Streptomyces</taxon>
    </lineage>
</organism>
<name>A0ABP9KAJ7_9ACTN</name>
<sequence>MTWGCPGLFRLVVAARAGGAPACPGPHRSALGPLSGLSGSSPARPGGAPVGPTLLIDPHRGRSGLFRIVAALPRRVGTVTDAVVGRRGPVGAERWPSLVPVLQ</sequence>
<protein>
    <recommendedName>
        <fullName evidence="4">Secreted protein</fullName>
    </recommendedName>
</protein>
<comment type="caution">
    <text evidence="2">The sequence shown here is derived from an EMBL/GenBank/DDBJ whole genome shotgun (WGS) entry which is preliminary data.</text>
</comment>
<evidence type="ECO:0000313" key="2">
    <source>
        <dbReference type="EMBL" id="GAA5052351.1"/>
    </source>
</evidence>
<reference evidence="3" key="1">
    <citation type="journal article" date="2019" name="Int. J. Syst. Evol. Microbiol.">
        <title>The Global Catalogue of Microorganisms (GCM) 10K type strain sequencing project: providing services to taxonomists for standard genome sequencing and annotation.</title>
        <authorList>
            <consortium name="The Broad Institute Genomics Platform"/>
            <consortium name="The Broad Institute Genome Sequencing Center for Infectious Disease"/>
            <person name="Wu L."/>
            <person name="Ma J."/>
        </authorList>
    </citation>
    <scope>NUCLEOTIDE SEQUENCE [LARGE SCALE GENOMIC DNA]</scope>
    <source>
        <strain evidence="3">JCM 18410</strain>
    </source>
</reference>
<gene>
    <name evidence="2" type="ORF">GCM10023336_21740</name>
</gene>
<accession>A0ABP9KAJ7</accession>
<feature type="region of interest" description="Disordered" evidence="1">
    <location>
        <begin position="33"/>
        <end position="52"/>
    </location>
</feature>
<dbReference type="EMBL" id="BAABKC010000032">
    <property type="protein sequence ID" value="GAA5052351.1"/>
    <property type="molecule type" value="Genomic_DNA"/>
</dbReference>
<keyword evidence="3" id="KW-1185">Reference proteome</keyword>
<dbReference type="Proteomes" id="UP001500124">
    <property type="component" value="Unassembled WGS sequence"/>
</dbReference>
<evidence type="ECO:0000256" key="1">
    <source>
        <dbReference type="SAM" id="MobiDB-lite"/>
    </source>
</evidence>